<reference evidence="1" key="1">
    <citation type="submission" date="2023-03" db="EMBL/GenBank/DDBJ databases">
        <authorList>
            <person name="Shen W."/>
            <person name="Cai J."/>
        </authorList>
    </citation>
    <scope>NUCLEOTIDE SEQUENCE</scope>
    <source>
        <strain evidence="1">P82-2</strain>
    </source>
</reference>
<protein>
    <recommendedName>
        <fullName evidence="3">Adhesin domain-containing protein</fullName>
    </recommendedName>
</protein>
<gene>
    <name evidence="1" type="ORF">P7G31_06270</name>
</gene>
<comment type="caution">
    <text evidence="1">The sequence shown here is derived from an EMBL/GenBank/DDBJ whole genome shotgun (WGS) entry which is preliminary data.</text>
</comment>
<sequence>MKKIILPIVLLIVMIMVAVVTSFNNGKTNLKLSKSWILKDKNIKSIVLYGTEQPLKVALHETDQEVTTILAEGIVSKETLKSLKKAKVSDSEVYIPFTKKGFKWSTSTEGKDVLNVTINLRKDAIAKEIFIDPWNGNVNVLVPKTFNGSYDIKLNQDSKLLHIPQTDESDDSTIKVDAYGDVTIEKANYYDNRTS</sequence>
<dbReference type="GeneID" id="61421420"/>
<evidence type="ECO:0000313" key="2">
    <source>
        <dbReference type="Proteomes" id="UP001180515"/>
    </source>
</evidence>
<organism evidence="1 2">
    <name type="scientific">Streptococcus parauberis</name>
    <dbReference type="NCBI Taxonomy" id="1348"/>
    <lineage>
        <taxon>Bacteria</taxon>
        <taxon>Bacillati</taxon>
        <taxon>Bacillota</taxon>
        <taxon>Bacilli</taxon>
        <taxon>Lactobacillales</taxon>
        <taxon>Streptococcaceae</taxon>
        <taxon>Streptococcus</taxon>
    </lineage>
</organism>
<evidence type="ECO:0008006" key="3">
    <source>
        <dbReference type="Google" id="ProtNLM"/>
    </source>
</evidence>
<dbReference type="RefSeq" id="WP_003105880.1">
    <property type="nucleotide sequence ID" value="NZ_CP104046.1"/>
</dbReference>
<dbReference type="AlphaFoldDB" id="A0AAE4L0I6"/>
<accession>A0AAE4L0I6</accession>
<dbReference type="EMBL" id="JARQAG010000008">
    <property type="protein sequence ID" value="MDT2731849.1"/>
    <property type="molecule type" value="Genomic_DNA"/>
</dbReference>
<dbReference type="Proteomes" id="UP001180515">
    <property type="component" value="Unassembled WGS sequence"/>
</dbReference>
<evidence type="ECO:0000313" key="1">
    <source>
        <dbReference type="EMBL" id="MDT2731849.1"/>
    </source>
</evidence>
<proteinExistence type="predicted"/>
<name>A0AAE4L0I6_9STRE</name>